<feature type="region of interest" description="Disordered" evidence="1">
    <location>
        <begin position="1"/>
        <end position="25"/>
    </location>
</feature>
<evidence type="ECO:0000313" key="3">
    <source>
        <dbReference type="Proteomes" id="UP000039865"/>
    </source>
</evidence>
<organism evidence="2 3">
    <name type="scientific">Stylonychia lemnae</name>
    <name type="common">Ciliate</name>
    <dbReference type="NCBI Taxonomy" id="5949"/>
    <lineage>
        <taxon>Eukaryota</taxon>
        <taxon>Sar</taxon>
        <taxon>Alveolata</taxon>
        <taxon>Ciliophora</taxon>
        <taxon>Intramacronucleata</taxon>
        <taxon>Spirotrichea</taxon>
        <taxon>Stichotrichia</taxon>
        <taxon>Sporadotrichida</taxon>
        <taxon>Oxytrichidae</taxon>
        <taxon>Stylonychinae</taxon>
        <taxon>Stylonychia</taxon>
    </lineage>
</organism>
<gene>
    <name evidence="2" type="primary">Contig6909.g7395</name>
    <name evidence="2" type="ORF">STYLEM_17717</name>
</gene>
<sequence>MFEVPTSGIFSDNGKKNSSLTEKNKSDQSLEYLKAKIKRITNMGEVLIVFSKYINSAPNYQNVL</sequence>
<reference evidence="2 3" key="1">
    <citation type="submission" date="2014-06" db="EMBL/GenBank/DDBJ databases">
        <authorList>
            <person name="Swart Estienne"/>
        </authorList>
    </citation>
    <scope>NUCLEOTIDE SEQUENCE [LARGE SCALE GENOMIC DNA]</scope>
    <source>
        <strain evidence="2 3">130c</strain>
    </source>
</reference>
<evidence type="ECO:0000256" key="1">
    <source>
        <dbReference type="SAM" id="MobiDB-lite"/>
    </source>
</evidence>
<dbReference type="InParanoid" id="A0A078B214"/>
<accession>A0A078B214</accession>
<protein>
    <submittedName>
        <fullName evidence="2">Uncharacterized protein</fullName>
    </submittedName>
</protein>
<dbReference type="AlphaFoldDB" id="A0A078B214"/>
<evidence type="ECO:0000313" key="2">
    <source>
        <dbReference type="EMBL" id="CDW88595.1"/>
    </source>
</evidence>
<dbReference type="Proteomes" id="UP000039865">
    <property type="component" value="Unassembled WGS sequence"/>
</dbReference>
<proteinExistence type="predicted"/>
<dbReference type="EMBL" id="CCKQ01016730">
    <property type="protein sequence ID" value="CDW88595.1"/>
    <property type="molecule type" value="Genomic_DNA"/>
</dbReference>
<keyword evidence="3" id="KW-1185">Reference proteome</keyword>
<name>A0A078B214_STYLE</name>